<dbReference type="EMBL" id="JASMWN010000007">
    <property type="protein sequence ID" value="MDU9004322.1"/>
    <property type="molecule type" value="Genomic_DNA"/>
</dbReference>
<evidence type="ECO:0000313" key="4">
    <source>
        <dbReference type="Proteomes" id="UP001255416"/>
    </source>
</evidence>
<dbReference type="EC" id="1.-.-.-" evidence="3"/>
<organism evidence="3 4">
    <name type="scientific">Sedimentitalea todarodis</name>
    <dbReference type="NCBI Taxonomy" id="1631240"/>
    <lineage>
        <taxon>Bacteria</taxon>
        <taxon>Pseudomonadati</taxon>
        <taxon>Pseudomonadota</taxon>
        <taxon>Alphaproteobacteria</taxon>
        <taxon>Rhodobacterales</taxon>
        <taxon>Paracoccaceae</taxon>
        <taxon>Sedimentitalea</taxon>
    </lineage>
</organism>
<evidence type="ECO:0000259" key="2">
    <source>
        <dbReference type="Pfam" id="PF01266"/>
    </source>
</evidence>
<protein>
    <submittedName>
        <fullName evidence="3">FAD-binding oxidoreductase</fullName>
        <ecNumber evidence="3">1.-.-.-</ecNumber>
    </submittedName>
</protein>
<dbReference type="Proteomes" id="UP001255416">
    <property type="component" value="Unassembled WGS sequence"/>
</dbReference>
<dbReference type="InterPro" id="IPR006076">
    <property type="entry name" value="FAD-dep_OxRdtase"/>
</dbReference>
<dbReference type="Pfam" id="PF01266">
    <property type="entry name" value="DAO"/>
    <property type="match status" value="1"/>
</dbReference>
<accession>A0ABU3VDT4</accession>
<reference evidence="4" key="1">
    <citation type="submission" date="2023-05" db="EMBL/GenBank/DDBJ databases">
        <title>Sedimentitalea sp. nov. JM2-8.</title>
        <authorList>
            <person name="Huang J."/>
        </authorList>
    </citation>
    <scope>NUCLEOTIDE SEQUENCE [LARGE SCALE GENOMIC DNA]</scope>
    <source>
        <strain evidence="4">KHS03</strain>
    </source>
</reference>
<dbReference type="SUPFAM" id="SSF51905">
    <property type="entry name" value="FAD/NAD(P)-binding domain"/>
    <property type="match status" value="1"/>
</dbReference>
<name>A0ABU3VDT4_9RHOB</name>
<proteinExistence type="predicted"/>
<sequence>MTTDAVEFPPSLWAATAPERTLSAPLSGNAETDVAVIGAGFTGLSAAIETARRGHLVTVLEGKAVGWGASGRNNGQVIPILTAAEPDAWVSRYGAAGERMVKLIGNSADILFDLAREFDMNAEAEQSGWFQPAHSPGRVALSRRRVEAWQRHGFPAEFKTAEDSADLLGSDFWYGGMYNPTGGHINPLALARGMARAAEGLGAVIQEDSAVTSYAHDGAQWVIKTARGTLKARALILATNAYTGEVTPSLAPRLARSVVPVLSWQMATESLGDNLRRKILPGRQAVSDTRGDLRFFRYDARNRLITGGAVMGNFDVANRVRKKAARNLAQAFPDLGLPEMTHIWSGYVGMNWDRFPRIHRLGPEGWAWIGCNGRGVALGTALGRDLARVVTGTPADELALPVSEPQPFPMHGLVRRVAPTYLAWLKRQDLREPKVDKIP</sequence>
<keyword evidence="4" id="KW-1185">Reference proteome</keyword>
<dbReference type="GO" id="GO:0016491">
    <property type="term" value="F:oxidoreductase activity"/>
    <property type="evidence" value="ECO:0007669"/>
    <property type="project" value="UniProtKB-KW"/>
</dbReference>
<dbReference type="InterPro" id="IPR036188">
    <property type="entry name" value="FAD/NAD-bd_sf"/>
</dbReference>
<dbReference type="PANTHER" id="PTHR13847:SF281">
    <property type="entry name" value="FAD DEPENDENT OXIDOREDUCTASE DOMAIN-CONTAINING PROTEIN"/>
    <property type="match status" value="1"/>
</dbReference>
<evidence type="ECO:0000256" key="1">
    <source>
        <dbReference type="ARBA" id="ARBA00023002"/>
    </source>
</evidence>
<keyword evidence="1 3" id="KW-0560">Oxidoreductase</keyword>
<dbReference type="RefSeq" id="WP_316775945.1">
    <property type="nucleotide sequence ID" value="NZ_JASMWN010000007.1"/>
</dbReference>
<feature type="domain" description="FAD dependent oxidoreductase" evidence="2">
    <location>
        <begin position="33"/>
        <end position="388"/>
    </location>
</feature>
<evidence type="ECO:0000313" key="3">
    <source>
        <dbReference type="EMBL" id="MDU9004322.1"/>
    </source>
</evidence>
<dbReference type="Gene3D" id="3.50.50.60">
    <property type="entry name" value="FAD/NAD(P)-binding domain"/>
    <property type="match status" value="1"/>
</dbReference>
<dbReference type="Gene3D" id="3.30.9.10">
    <property type="entry name" value="D-Amino Acid Oxidase, subunit A, domain 2"/>
    <property type="match status" value="1"/>
</dbReference>
<comment type="caution">
    <text evidence="3">The sequence shown here is derived from an EMBL/GenBank/DDBJ whole genome shotgun (WGS) entry which is preliminary data.</text>
</comment>
<gene>
    <name evidence="3" type="ORF">QO231_10705</name>
</gene>
<dbReference type="PANTHER" id="PTHR13847">
    <property type="entry name" value="SARCOSINE DEHYDROGENASE-RELATED"/>
    <property type="match status" value="1"/>
</dbReference>